<evidence type="ECO:0000313" key="2">
    <source>
        <dbReference type="EMBL" id="GAQ80453.1"/>
    </source>
</evidence>
<reference evidence="2 3" key="1">
    <citation type="journal article" date="2014" name="Nat. Commun.">
        <title>Klebsormidium flaccidum genome reveals primary factors for plant terrestrial adaptation.</title>
        <authorList>
            <person name="Hori K."/>
            <person name="Maruyama F."/>
            <person name="Fujisawa T."/>
            <person name="Togashi T."/>
            <person name="Yamamoto N."/>
            <person name="Seo M."/>
            <person name="Sato S."/>
            <person name="Yamada T."/>
            <person name="Mori H."/>
            <person name="Tajima N."/>
            <person name="Moriyama T."/>
            <person name="Ikeuchi M."/>
            <person name="Watanabe M."/>
            <person name="Wada H."/>
            <person name="Kobayashi K."/>
            <person name="Saito M."/>
            <person name="Masuda T."/>
            <person name="Sasaki-Sekimoto Y."/>
            <person name="Mashiguchi K."/>
            <person name="Awai K."/>
            <person name="Shimojima M."/>
            <person name="Masuda S."/>
            <person name="Iwai M."/>
            <person name="Nobusawa T."/>
            <person name="Narise T."/>
            <person name="Kondo S."/>
            <person name="Saito H."/>
            <person name="Sato R."/>
            <person name="Murakawa M."/>
            <person name="Ihara Y."/>
            <person name="Oshima-Yamada Y."/>
            <person name="Ohtaka K."/>
            <person name="Satoh M."/>
            <person name="Sonobe K."/>
            <person name="Ishii M."/>
            <person name="Ohtani R."/>
            <person name="Kanamori-Sato M."/>
            <person name="Honoki R."/>
            <person name="Miyazaki D."/>
            <person name="Mochizuki H."/>
            <person name="Umetsu J."/>
            <person name="Higashi K."/>
            <person name="Shibata D."/>
            <person name="Kamiya Y."/>
            <person name="Sato N."/>
            <person name="Nakamura Y."/>
            <person name="Tabata S."/>
            <person name="Ida S."/>
            <person name="Kurokawa K."/>
            <person name="Ohta H."/>
        </authorList>
    </citation>
    <scope>NUCLEOTIDE SEQUENCE [LARGE SCALE GENOMIC DNA]</scope>
    <source>
        <strain evidence="2 3">NIES-2285</strain>
    </source>
</reference>
<keyword evidence="3" id="KW-1185">Reference proteome</keyword>
<feature type="compositionally biased region" description="Polar residues" evidence="1">
    <location>
        <begin position="7"/>
        <end position="18"/>
    </location>
</feature>
<organism evidence="2 3">
    <name type="scientific">Klebsormidium nitens</name>
    <name type="common">Green alga</name>
    <name type="synonym">Ulothrix nitens</name>
    <dbReference type="NCBI Taxonomy" id="105231"/>
    <lineage>
        <taxon>Eukaryota</taxon>
        <taxon>Viridiplantae</taxon>
        <taxon>Streptophyta</taxon>
        <taxon>Klebsormidiophyceae</taxon>
        <taxon>Klebsormidiales</taxon>
        <taxon>Klebsormidiaceae</taxon>
        <taxon>Klebsormidium</taxon>
    </lineage>
</organism>
<dbReference type="Proteomes" id="UP000054558">
    <property type="component" value="Unassembled WGS sequence"/>
</dbReference>
<gene>
    <name evidence="2" type="ORF">KFL_000540280</name>
</gene>
<feature type="compositionally biased region" description="Basic and acidic residues" evidence="1">
    <location>
        <begin position="19"/>
        <end position="38"/>
    </location>
</feature>
<evidence type="ECO:0000256" key="1">
    <source>
        <dbReference type="SAM" id="MobiDB-lite"/>
    </source>
</evidence>
<accession>A0A0U9HIF4</accession>
<proteinExistence type="predicted"/>
<name>A0A0U9HIF4_KLENI</name>
<dbReference type="EMBL" id="DF237003">
    <property type="protein sequence ID" value="GAQ80453.1"/>
    <property type="molecule type" value="Genomic_DNA"/>
</dbReference>
<dbReference type="AlphaFoldDB" id="A0A0U9HIF4"/>
<evidence type="ECO:0000313" key="3">
    <source>
        <dbReference type="Proteomes" id="UP000054558"/>
    </source>
</evidence>
<feature type="region of interest" description="Disordered" evidence="1">
    <location>
        <begin position="1"/>
        <end position="103"/>
    </location>
</feature>
<sequence>MARTSFHDPSSSDATSEPNHAEMLDLLTRRIEAVERQQADASEAATPPPAPATRPAARTVEAEELPGEQPAAAPGRPITNRLRKQQDKLKGRGGHKLTDAAQRGQADAVHALVKHYVKLFIACQDSVPQTPRYVKARGITMRHERPVQEDWLN</sequence>
<protein>
    <submittedName>
        <fullName evidence="2">Uncharacterized protein</fullName>
    </submittedName>
</protein>